<dbReference type="Gene3D" id="3.90.1200.10">
    <property type="match status" value="1"/>
</dbReference>
<evidence type="ECO:0000313" key="1">
    <source>
        <dbReference type="EMBL" id="CAE0139676.1"/>
    </source>
</evidence>
<gene>
    <name evidence="1" type="ORF">HERI1096_LOCUS32882</name>
</gene>
<sequence>MVDPAGDVKVIDPEFTVFASPGLDAGSLLSGFVLAHLYRRLAHPTSTSLLEAIDRIWGSYASSLSSAGLSVPEIRRVEEDTVGFCLIEVLRTSLGFAGARDPAKRILAAGASPQAEADLERYQLTAVHLFATCVRKRRESGGGIAHLVSELRAADLHNLPFMVGDGAAAVSAMPPTPSATEAMATEAVATEAVTTEAKKGL</sequence>
<dbReference type="EMBL" id="HBHX01059502">
    <property type="protein sequence ID" value="CAE0139676.1"/>
    <property type="molecule type" value="Transcribed_RNA"/>
</dbReference>
<protein>
    <submittedName>
        <fullName evidence="1">Uncharacterized protein</fullName>
    </submittedName>
</protein>
<dbReference type="AlphaFoldDB" id="A0A7S3BM76"/>
<dbReference type="SUPFAM" id="SSF56112">
    <property type="entry name" value="Protein kinase-like (PK-like)"/>
    <property type="match status" value="1"/>
</dbReference>
<organism evidence="1">
    <name type="scientific">Haptolina ericina</name>
    <dbReference type="NCBI Taxonomy" id="156174"/>
    <lineage>
        <taxon>Eukaryota</taxon>
        <taxon>Haptista</taxon>
        <taxon>Haptophyta</taxon>
        <taxon>Prymnesiophyceae</taxon>
        <taxon>Prymnesiales</taxon>
        <taxon>Prymnesiaceae</taxon>
        <taxon>Haptolina</taxon>
    </lineage>
</organism>
<dbReference type="InterPro" id="IPR011009">
    <property type="entry name" value="Kinase-like_dom_sf"/>
</dbReference>
<name>A0A7S3BM76_9EUKA</name>
<reference evidence="1" key="1">
    <citation type="submission" date="2021-01" db="EMBL/GenBank/DDBJ databases">
        <authorList>
            <person name="Corre E."/>
            <person name="Pelletier E."/>
            <person name="Niang G."/>
            <person name="Scheremetjew M."/>
            <person name="Finn R."/>
            <person name="Kale V."/>
            <person name="Holt S."/>
            <person name="Cochrane G."/>
            <person name="Meng A."/>
            <person name="Brown T."/>
            <person name="Cohen L."/>
        </authorList>
    </citation>
    <scope>NUCLEOTIDE SEQUENCE</scope>
    <source>
        <strain evidence="1">CCMP281</strain>
    </source>
</reference>
<proteinExistence type="predicted"/>
<accession>A0A7S3BM76</accession>